<evidence type="ECO:0000256" key="1">
    <source>
        <dbReference type="ARBA" id="ARBA00022460"/>
    </source>
</evidence>
<accession>A0A9N9QWX3</accession>
<dbReference type="EMBL" id="OU893344">
    <property type="protein sequence ID" value="CAG9785100.1"/>
    <property type="molecule type" value="Genomic_DNA"/>
</dbReference>
<evidence type="ECO:0000256" key="3">
    <source>
        <dbReference type="PROSITE-ProRule" id="PRU00497"/>
    </source>
</evidence>
<dbReference type="PANTHER" id="PTHR10380:SF173">
    <property type="entry name" value="CUTICULAR PROTEIN 47EF, ISOFORM C-RELATED"/>
    <property type="match status" value="1"/>
</dbReference>
<dbReference type="OrthoDB" id="7363665at2759"/>
<evidence type="ECO:0000313" key="5">
    <source>
        <dbReference type="EMBL" id="CAG9785100.1"/>
    </source>
</evidence>
<keyword evidence="6" id="KW-1185">Reference proteome</keyword>
<dbReference type="Pfam" id="PF00379">
    <property type="entry name" value="Chitin_bind_4"/>
    <property type="match status" value="1"/>
</dbReference>
<reference evidence="5" key="1">
    <citation type="submission" date="2021-12" db="EMBL/GenBank/DDBJ databases">
        <authorList>
            <person name="King R."/>
        </authorList>
    </citation>
    <scope>NUCLEOTIDE SEQUENCE</scope>
</reference>
<dbReference type="InterPro" id="IPR000618">
    <property type="entry name" value="Insect_cuticle"/>
</dbReference>
<dbReference type="PROSITE" id="PS51155">
    <property type="entry name" value="CHIT_BIND_RR_2"/>
    <property type="match status" value="1"/>
</dbReference>
<evidence type="ECO:0000313" key="6">
    <source>
        <dbReference type="Proteomes" id="UP001153714"/>
    </source>
</evidence>
<gene>
    <name evidence="5" type="ORF">DIATSA_LOCUS3156</name>
</gene>
<feature type="signal peptide" evidence="4">
    <location>
        <begin position="1"/>
        <end position="15"/>
    </location>
</feature>
<evidence type="ECO:0000256" key="4">
    <source>
        <dbReference type="SAM" id="SignalP"/>
    </source>
</evidence>
<keyword evidence="1 3" id="KW-0193">Cuticle</keyword>
<dbReference type="PRINTS" id="PR00947">
    <property type="entry name" value="CUTICLE"/>
</dbReference>
<keyword evidence="2 4" id="KW-0732">Signal</keyword>
<dbReference type="InterPro" id="IPR031311">
    <property type="entry name" value="CHIT_BIND_RR_consensus"/>
</dbReference>
<sequence length="113" mass="12231">MKLLVILSLAALAVAAPQRGQQAEVLRYESDNIGLGGYRYAFETSDGTKHESQGEIRNEGREDEYLAVNGVYSWIAPNGVRYTVKYVADDNGYQPEIEEAPGAPGPIVASLLG</sequence>
<evidence type="ECO:0000256" key="2">
    <source>
        <dbReference type="ARBA" id="ARBA00022729"/>
    </source>
</evidence>
<reference evidence="5" key="2">
    <citation type="submission" date="2022-10" db="EMBL/GenBank/DDBJ databases">
        <authorList>
            <consortium name="ENA_rothamsted_submissions"/>
            <consortium name="culmorum"/>
            <person name="King R."/>
        </authorList>
    </citation>
    <scope>NUCLEOTIDE SEQUENCE</scope>
</reference>
<protein>
    <submittedName>
        <fullName evidence="5">Uncharacterized protein</fullName>
    </submittedName>
</protein>
<dbReference type="GO" id="GO:0008010">
    <property type="term" value="F:structural constituent of chitin-based larval cuticle"/>
    <property type="evidence" value="ECO:0007669"/>
    <property type="project" value="TreeGrafter"/>
</dbReference>
<dbReference type="PROSITE" id="PS00233">
    <property type="entry name" value="CHIT_BIND_RR_1"/>
    <property type="match status" value="1"/>
</dbReference>
<organism evidence="5 6">
    <name type="scientific">Diatraea saccharalis</name>
    <name type="common">sugarcane borer</name>
    <dbReference type="NCBI Taxonomy" id="40085"/>
    <lineage>
        <taxon>Eukaryota</taxon>
        <taxon>Metazoa</taxon>
        <taxon>Ecdysozoa</taxon>
        <taxon>Arthropoda</taxon>
        <taxon>Hexapoda</taxon>
        <taxon>Insecta</taxon>
        <taxon>Pterygota</taxon>
        <taxon>Neoptera</taxon>
        <taxon>Endopterygota</taxon>
        <taxon>Lepidoptera</taxon>
        <taxon>Glossata</taxon>
        <taxon>Ditrysia</taxon>
        <taxon>Pyraloidea</taxon>
        <taxon>Crambidae</taxon>
        <taxon>Crambinae</taxon>
        <taxon>Diatraea</taxon>
    </lineage>
</organism>
<dbReference type="GO" id="GO:0062129">
    <property type="term" value="C:chitin-based extracellular matrix"/>
    <property type="evidence" value="ECO:0007669"/>
    <property type="project" value="TreeGrafter"/>
</dbReference>
<dbReference type="InterPro" id="IPR050468">
    <property type="entry name" value="Cuticle_Struct_Prot"/>
</dbReference>
<name>A0A9N9QWX3_9NEOP</name>
<dbReference type="Proteomes" id="UP001153714">
    <property type="component" value="Chromosome 13"/>
</dbReference>
<feature type="chain" id="PRO_5040485756" evidence="4">
    <location>
        <begin position="16"/>
        <end position="113"/>
    </location>
</feature>
<dbReference type="AlphaFoldDB" id="A0A9N9QWX3"/>
<dbReference type="PANTHER" id="PTHR10380">
    <property type="entry name" value="CUTICLE PROTEIN"/>
    <property type="match status" value="1"/>
</dbReference>
<proteinExistence type="predicted"/>